<evidence type="ECO:0000256" key="3">
    <source>
        <dbReference type="ARBA" id="ARBA00022729"/>
    </source>
</evidence>
<evidence type="ECO:0000256" key="2">
    <source>
        <dbReference type="ARBA" id="ARBA00022448"/>
    </source>
</evidence>
<keyword evidence="3 4" id="KW-0732">Signal</keyword>
<dbReference type="InterPro" id="IPR050490">
    <property type="entry name" value="Bact_solute-bd_prot1"/>
</dbReference>
<evidence type="ECO:0000313" key="6">
    <source>
        <dbReference type="Proteomes" id="UP001500540"/>
    </source>
</evidence>
<organism evidence="5 6">
    <name type="scientific">Microbacterium kribbense</name>
    <dbReference type="NCBI Taxonomy" id="433645"/>
    <lineage>
        <taxon>Bacteria</taxon>
        <taxon>Bacillati</taxon>
        <taxon>Actinomycetota</taxon>
        <taxon>Actinomycetes</taxon>
        <taxon>Micrococcales</taxon>
        <taxon>Microbacteriaceae</taxon>
        <taxon>Microbacterium</taxon>
    </lineage>
</organism>
<dbReference type="EMBL" id="BAABAF010000006">
    <property type="protein sequence ID" value="GAA3765105.1"/>
    <property type="molecule type" value="Genomic_DNA"/>
</dbReference>
<keyword evidence="2" id="KW-0813">Transport</keyword>
<protein>
    <submittedName>
        <fullName evidence="5">Extracellular solute-binding protein</fullName>
    </submittedName>
</protein>
<dbReference type="Gene3D" id="3.40.190.10">
    <property type="entry name" value="Periplasmic binding protein-like II"/>
    <property type="match status" value="2"/>
</dbReference>
<gene>
    <name evidence="5" type="ORF">GCM10022240_16640</name>
</gene>
<keyword evidence="6" id="KW-1185">Reference proteome</keyword>
<dbReference type="Proteomes" id="UP001500540">
    <property type="component" value="Unassembled WGS sequence"/>
</dbReference>
<feature type="signal peptide" evidence="4">
    <location>
        <begin position="1"/>
        <end position="33"/>
    </location>
</feature>
<dbReference type="InterPro" id="IPR006059">
    <property type="entry name" value="SBP"/>
</dbReference>
<dbReference type="Pfam" id="PF01547">
    <property type="entry name" value="SBP_bac_1"/>
    <property type="match status" value="1"/>
</dbReference>
<evidence type="ECO:0000313" key="5">
    <source>
        <dbReference type="EMBL" id="GAA3765105.1"/>
    </source>
</evidence>
<comment type="caution">
    <text evidence="5">The sequence shown here is derived from an EMBL/GenBank/DDBJ whole genome shotgun (WGS) entry which is preliminary data.</text>
</comment>
<reference evidence="6" key="1">
    <citation type="journal article" date="2019" name="Int. J. Syst. Evol. Microbiol.">
        <title>The Global Catalogue of Microorganisms (GCM) 10K type strain sequencing project: providing services to taxonomists for standard genome sequencing and annotation.</title>
        <authorList>
            <consortium name="The Broad Institute Genomics Platform"/>
            <consortium name="The Broad Institute Genome Sequencing Center for Infectious Disease"/>
            <person name="Wu L."/>
            <person name="Ma J."/>
        </authorList>
    </citation>
    <scope>NUCLEOTIDE SEQUENCE [LARGE SCALE GENOMIC DNA]</scope>
    <source>
        <strain evidence="6">JCM 16950</strain>
    </source>
</reference>
<dbReference type="PANTHER" id="PTHR43649">
    <property type="entry name" value="ARABINOSE-BINDING PROTEIN-RELATED"/>
    <property type="match status" value="1"/>
</dbReference>
<dbReference type="PROSITE" id="PS51257">
    <property type="entry name" value="PROKAR_LIPOPROTEIN"/>
    <property type="match status" value="1"/>
</dbReference>
<comment type="similarity">
    <text evidence="1">Belongs to the bacterial solute-binding protein 1 family.</text>
</comment>
<proteinExistence type="inferred from homology"/>
<dbReference type="CDD" id="cd13585">
    <property type="entry name" value="PBP2_TMBP_like"/>
    <property type="match status" value="1"/>
</dbReference>
<name>A0ABP7GGS2_9MICO</name>
<evidence type="ECO:0000256" key="1">
    <source>
        <dbReference type="ARBA" id="ARBA00008520"/>
    </source>
</evidence>
<accession>A0ABP7GGS2</accession>
<dbReference type="SUPFAM" id="SSF53850">
    <property type="entry name" value="Periplasmic binding protein-like II"/>
    <property type="match status" value="1"/>
</dbReference>
<feature type="chain" id="PRO_5046454887" evidence="4">
    <location>
        <begin position="34"/>
        <end position="460"/>
    </location>
</feature>
<dbReference type="RefSeq" id="WP_344782484.1">
    <property type="nucleotide sequence ID" value="NZ_BAABAF010000006.1"/>
</dbReference>
<sequence length="460" mass="50211">MHSSRRRPRLRRAILVGVATAAAVTMVAGCAQGSGPEDTSSSVKSFDWQNYKGTTINVLMSQHPLSDSVKQDLSDFEKKTGVKVNVETLTETDYMVKLVTELQSQSGSYDVFMTSQPMNYQYAAAGWIEDLQPWVDDAKQTAPDWDFKDFFPALIDAERWDTTDFAGAGKGGTWAIPANEEGYALFYRKDILAAHGMAVPQTIDELIADAKQLNGTEFDGKKISGFVSRGDKTYPTLNPFSTFAGAYGVKDFTDGKATVNSPQGVEAVEKWVDLMKTGPKAASSYTWYEAQQDFLAGNVAFYIDADHMAPDFEKAGSAIAGKVGYALPPEGPEGRASSMWVWSLGMNAASKHKGAAWQFIQWATSKEQLTAAISNGNMNPTRLSVADSPEMAKATEGWGDYNKVWKEILSKYARWMYSPSATWTEAGDIWATAIQSALLGQQSVQSALDDAAKKIDAAIK</sequence>
<dbReference type="PANTHER" id="PTHR43649:SF34">
    <property type="entry name" value="ABC TRANSPORTER PERIPLASMIC-BINDING PROTEIN YCJN-RELATED"/>
    <property type="match status" value="1"/>
</dbReference>
<evidence type="ECO:0000256" key="4">
    <source>
        <dbReference type="SAM" id="SignalP"/>
    </source>
</evidence>